<comment type="caution">
    <text evidence="1">The sequence shown here is derived from an EMBL/GenBank/DDBJ whole genome shotgun (WGS) entry which is preliminary data.</text>
</comment>
<keyword evidence="2" id="KW-1185">Reference proteome</keyword>
<sequence length="359" mass="38879">MDTVSVSGLPELQAHLEQAAEDASIPLDAKLLDTVELQLTETNIPSLLPLLLPTLTRILKSTSQDPTPLLSFTIKLLASLSFTQALAVADAPSLLAALRSPLPGAQLLALAILNKAAASPSDASILSSLPELVHELVRCWLATRDVGSGQRATRVLGNLLGTDCDLVPAVTNGVSASTTDVVRRRLPGHGRLWRLILMDHHCLSLIQSLCSPSNSDHDSPRPIQAVTLSQGRLLGLLPRLAALNMRPLTQCAFADLFPLDQGTSQLVGRGLLQWATLNMVDKSDLLMRLNLIGFIETFVSIMRVSQRTNQRDQVVKKIVLAAIRDDPDVKSGLETLPDRTVEEESEPLRSYIAELMAEQ</sequence>
<accession>A0A2C5Y7R4</accession>
<dbReference type="EMBL" id="NJET01000043">
    <property type="protein sequence ID" value="PHH63746.1"/>
    <property type="molecule type" value="Genomic_DNA"/>
</dbReference>
<dbReference type="Gene3D" id="1.25.10.50">
    <property type="match status" value="1"/>
</dbReference>
<evidence type="ECO:0008006" key="3">
    <source>
        <dbReference type="Google" id="ProtNLM"/>
    </source>
</evidence>
<evidence type="ECO:0000313" key="1">
    <source>
        <dbReference type="EMBL" id="PHH63746.1"/>
    </source>
</evidence>
<protein>
    <recommendedName>
        <fullName evidence="3">DNA mismatch repair protein HSM3 N-terminal domain-containing protein</fullName>
    </recommendedName>
</protein>
<name>A0A2C5Y7R4_9HYPO</name>
<dbReference type="AlphaFoldDB" id="A0A2C5Y7R4"/>
<organism evidence="1 2">
    <name type="scientific">Ophiocordyceps australis</name>
    <dbReference type="NCBI Taxonomy" id="1399860"/>
    <lineage>
        <taxon>Eukaryota</taxon>
        <taxon>Fungi</taxon>
        <taxon>Dikarya</taxon>
        <taxon>Ascomycota</taxon>
        <taxon>Pezizomycotina</taxon>
        <taxon>Sordariomycetes</taxon>
        <taxon>Hypocreomycetidae</taxon>
        <taxon>Hypocreales</taxon>
        <taxon>Ophiocordycipitaceae</taxon>
        <taxon>Ophiocordyceps</taxon>
    </lineage>
</organism>
<proteinExistence type="predicted"/>
<gene>
    <name evidence="1" type="ORF">CDD81_5511</name>
</gene>
<dbReference type="OrthoDB" id="4538483at2759"/>
<dbReference type="Proteomes" id="UP000226192">
    <property type="component" value="Unassembled WGS sequence"/>
</dbReference>
<dbReference type="STRING" id="1399860.A0A2C5Y7R4"/>
<reference evidence="1 2" key="1">
    <citation type="submission" date="2017-06" db="EMBL/GenBank/DDBJ databases">
        <title>Ant-infecting Ophiocordyceps genomes reveal a high diversity of potential behavioral manipulation genes and a possible major role for enterotoxins.</title>
        <authorList>
            <person name="De Bekker C."/>
            <person name="Evans H.C."/>
            <person name="Brachmann A."/>
            <person name="Hughes D.P."/>
        </authorList>
    </citation>
    <scope>NUCLEOTIDE SEQUENCE [LARGE SCALE GENOMIC DNA]</scope>
    <source>
        <strain evidence="1 2">Map64</strain>
    </source>
</reference>
<evidence type="ECO:0000313" key="2">
    <source>
        <dbReference type="Proteomes" id="UP000226192"/>
    </source>
</evidence>